<keyword evidence="5" id="KW-0067">ATP-binding</keyword>
<keyword evidence="10" id="KW-1185">Reference proteome</keyword>
<evidence type="ECO:0000256" key="5">
    <source>
        <dbReference type="ARBA" id="ARBA00022840"/>
    </source>
</evidence>
<protein>
    <recommendedName>
        <fullName evidence="11">Four-carbon acid sugar kinase family protein</fullName>
    </recommendedName>
</protein>
<name>A0A6I8LWT7_9PSEU</name>
<reference evidence="9 10" key="1">
    <citation type="submission" date="2019-09" db="EMBL/GenBank/DDBJ databases">
        <authorList>
            <person name="Leyn A S."/>
        </authorList>
    </citation>
    <scope>NUCLEOTIDE SEQUENCE [LARGE SCALE GENOMIC DNA]</scope>
    <source>
        <strain evidence="9">AA231_1</strain>
    </source>
</reference>
<organism evidence="9 10">
    <name type="scientific">Amycolatopsis camponoti</name>
    <dbReference type="NCBI Taxonomy" id="2606593"/>
    <lineage>
        <taxon>Bacteria</taxon>
        <taxon>Bacillati</taxon>
        <taxon>Actinomycetota</taxon>
        <taxon>Actinomycetes</taxon>
        <taxon>Pseudonocardiales</taxon>
        <taxon>Pseudonocardiaceae</taxon>
        <taxon>Amycolatopsis</taxon>
    </lineage>
</organism>
<sequence length="418" mass="43107">MKTIVLDDDPTGTQSATGVTVLFDSTAELLAEALTDADSVYVQTNSRALPSDEAVALVRRIKADGEAAAEQLGDDVRFVLRGDSTLRGHVFAESEVFLDDDAVLLFVPAFPDGGRTTRGGVHYVRIGQNDVPAHESEYADDPVFGFSTGVLVDYVAEKSGLTAVPVPLEDVHSGELVRVLAEAPGGSVVLPDAVDATDISAIAAAVDAVTAKGRRIVVRSAAPLAAELAAVTSTGLLPTPLVDRPGHVLLVCGSHTSGASDQLEPITNAWGAPAVINTATALDAPSAAGLEAAEEARRSFAGKPVTILTTERARSTEHNTLSHGERVMGALTTAVRSLLPEVRVVVAKGGITSAEVARTGIGATSALVLGQVLLGVSAWRMTAHDGREVLYVVVPGNVGGPDTLTRVLDALGIRVTAA</sequence>
<dbReference type="Proteomes" id="UP000399805">
    <property type="component" value="Unassembled WGS sequence"/>
</dbReference>
<dbReference type="Gene3D" id="3.40.50.10840">
    <property type="entry name" value="Putative sugar-binding, N-terminal domain"/>
    <property type="match status" value="1"/>
</dbReference>
<evidence type="ECO:0000313" key="10">
    <source>
        <dbReference type="Proteomes" id="UP000399805"/>
    </source>
</evidence>
<evidence type="ECO:0000313" key="9">
    <source>
        <dbReference type="EMBL" id="VVJ21581.1"/>
    </source>
</evidence>
<keyword evidence="2" id="KW-0808">Transferase</keyword>
<dbReference type="SUPFAM" id="SSF142764">
    <property type="entry name" value="YgbK-like"/>
    <property type="match status" value="1"/>
</dbReference>
<dbReference type="AlphaFoldDB" id="A0A6I8LWT7"/>
<evidence type="ECO:0000256" key="2">
    <source>
        <dbReference type="ARBA" id="ARBA00022679"/>
    </source>
</evidence>
<dbReference type="GO" id="GO:0016301">
    <property type="term" value="F:kinase activity"/>
    <property type="evidence" value="ECO:0007669"/>
    <property type="project" value="UniProtKB-KW"/>
</dbReference>
<dbReference type="InterPro" id="IPR042213">
    <property type="entry name" value="NBD_C_sf"/>
</dbReference>
<keyword evidence="3" id="KW-0547">Nucleotide-binding</keyword>
<evidence type="ECO:0000256" key="4">
    <source>
        <dbReference type="ARBA" id="ARBA00022777"/>
    </source>
</evidence>
<dbReference type="EMBL" id="CABVGP010000002">
    <property type="protein sequence ID" value="VVJ21581.1"/>
    <property type="molecule type" value="Genomic_DNA"/>
</dbReference>
<feature type="domain" description="Four-carbon acid sugar kinase N-terminal" evidence="7">
    <location>
        <begin position="4"/>
        <end position="228"/>
    </location>
</feature>
<evidence type="ECO:0000256" key="1">
    <source>
        <dbReference type="ARBA" id="ARBA00005715"/>
    </source>
</evidence>
<evidence type="ECO:0000259" key="7">
    <source>
        <dbReference type="Pfam" id="PF07005"/>
    </source>
</evidence>
<dbReference type="InterPro" id="IPR031475">
    <property type="entry name" value="NBD_C"/>
</dbReference>
<accession>A0A6I8LWT7</accession>
<dbReference type="RefSeq" id="WP_155546506.1">
    <property type="nucleotide sequence ID" value="NZ_CABVGP010000002.1"/>
</dbReference>
<evidence type="ECO:0000256" key="6">
    <source>
        <dbReference type="ARBA" id="ARBA00023277"/>
    </source>
</evidence>
<dbReference type="GO" id="GO:0005524">
    <property type="term" value="F:ATP binding"/>
    <property type="evidence" value="ECO:0007669"/>
    <property type="project" value="UniProtKB-KW"/>
</dbReference>
<keyword evidence="6" id="KW-0119">Carbohydrate metabolism</keyword>
<dbReference type="Gene3D" id="3.40.980.20">
    <property type="entry name" value="Four-carbon acid sugar kinase, nucleotide binding domain"/>
    <property type="match status" value="1"/>
</dbReference>
<gene>
    <name evidence="9" type="ORF">AA23TX_06602</name>
</gene>
<evidence type="ECO:0008006" key="11">
    <source>
        <dbReference type="Google" id="ProtNLM"/>
    </source>
</evidence>
<dbReference type="Pfam" id="PF17042">
    <property type="entry name" value="NBD_C"/>
    <property type="match status" value="1"/>
</dbReference>
<dbReference type="InterPro" id="IPR010737">
    <property type="entry name" value="4-carb_acid_sugar_kinase_N"/>
</dbReference>
<comment type="similarity">
    <text evidence="1">Belongs to the four-carbon acid sugar kinase family.</text>
</comment>
<proteinExistence type="inferred from homology"/>
<evidence type="ECO:0000259" key="8">
    <source>
        <dbReference type="Pfam" id="PF17042"/>
    </source>
</evidence>
<feature type="domain" description="Four-carbon acid sugar kinase nucleotide binding" evidence="8">
    <location>
        <begin position="249"/>
        <end position="404"/>
    </location>
</feature>
<dbReference type="InterPro" id="IPR037051">
    <property type="entry name" value="4-carb_acid_sugar_kinase_N_sf"/>
</dbReference>
<keyword evidence="4" id="KW-0418">Kinase</keyword>
<dbReference type="Pfam" id="PF07005">
    <property type="entry name" value="SBD_N"/>
    <property type="match status" value="1"/>
</dbReference>
<evidence type="ECO:0000256" key="3">
    <source>
        <dbReference type="ARBA" id="ARBA00022741"/>
    </source>
</evidence>